<comment type="caution">
    <text evidence="2">The sequence shown here is derived from an EMBL/GenBank/DDBJ whole genome shotgun (WGS) entry which is preliminary data.</text>
</comment>
<proteinExistence type="predicted"/>
<dbReference type="AlphaFoldDB" id="A0AAD7TE90"/>
<feature type="compositionally biased region" description="Basic and acidic residues" evidence="1">
    <location>
        <begin position="219"/>
        <end position="228"/>
    </location>
</feature>
<dbReference type="InterPro" id="IPR007224">
    <property type="entry name" value="TIF_Rrn11"/>
</dbReference>
<keyword evidence="3" id="KW-1185">Reference proteome</keyword>
<evidence type="ECO:0008006" key="4">
    <source>
        <dbReference type="Google" id="ProtNLM"/>
    </source>
</evidence>
<dbReference type="Proteomes" id="UP001215151">
    <property type="component" value="Unassembled WGS sequence"/>
</dbReference>
<dbReference type="GO" id="GO:0001181">
    <property type="term" value="F:RNA polymerase I general transcription initiation factor activity"/>
    <property type="evidence" value="ECO:0007669"/>
    <property type="project" value="InterPro"/>
</dbReference>
<dbReference type="GO" id="GO:0001164">
    <property type="term" value="F:RNA polymerase I core promoter sequence-specific DNA binding"/>
    <property type="evidence" value="ECO:0007669"/>
    <property type="project" value="InterPro"/>
</dbReference>
<dbReference type="Pfam" id="PF04090">
    <property type="entry name" value="Rrn11"/>
    <property type="match status" value="1"/>
</dbReference>
<name>A0AAD7TE90_9APHY</name>
<dbReference type="InterPro" id="IPR053029">
    <property type="entry name" value="RNA_pol_I-specific_init_factor"/>
</dbReference>
<reference evidence="2" key="1">
    <citation type="submission" date="2022-11" db="EMBL/GenBank/DDBJ databases">
        <title>Genome Sequence of Cubamyces cubensis.</title>
        <authorList>
            <person name="Buettner E."/>
        </authorList>
    </citation>
    <scope>NUCLEOTIDE SEQUENCE</scope>
    <source>
        <strain evidence="2">MPL-01</strain>
    </source>
</reference>
<evidence type="ECO:0000313" key="2">
    <source>
        <dbReference type="EMBL" id="KAJ8453862.1"/>
    </source>
</evidence>
<sequence>MPSGEQLFIFNSLDSKQPKTARKLHIRRVFDVLNLCIQRRDWPRAKRAWAILARCKEVDWKQMWRISLLLLGETGDQGDSGQSHEDRVSFLTVMMRQHPEERESILKEIVLHLIQLGMHRRALEELDLYLPSYPYQDNPVLHVYAGLIALYLAQPERDSSEETTYGQGWDANLLRDAQAHLERARTIDPSNVVAETFLSQLPGAKQTTRVQNTPDSDDEKMHIDDTAQARKRIRA</sequence>
<dbReference type="GO" id="GO:0070860">
    <property type="term" value="C:RNA polymerase I core factor complex"/>
    <property type="evidence" value="ECO:0007669"/>
    <property type="project" value="TreeGrafter"/>
</dbReference>
<accession>A0AAD7TE90</accession>
<dbReference type="PANTHER" id="PTHR28244:SF1">
    <property type="entry name" value="RNA POLYMERASE I-SPECIFIC TRANSCRIPTION INITIATION FACTOR RRN11"/>
    <property type="match status" value="1"/>
</dbReference>
<dbReference type="GO" id="GO:0017025">
    <property type="term" value="F:TBP-class protein binding"/>
    <property type="evidence" value="ECO:0007669"/>
    <property type="project" value="TreeGrafter"/>
</dbReference>
<dbReference type="PANTHER" id="PTHR28244">
    <property type="entry name" value="RNA POLYMERASE I-SPECIFIC TRANSCRIPTION INITIATION FACTOR RRN11"/>
    <property type="match status" value="1"/>
</dbReference>
<evidence type="ECO:0000256" key="1">
    <source>
        <dbReference type="SAM" id="MobiDB-lite"/>
    </source>
</evidence>
<organism evidence="2 3">
    <name type="scientific">Trametes cubensis</name>
    <dbReference type="NCBI Taxonomy" id="1111947"/>
    <lineage>
        <taxon>Eukaryota</taxon>
        <taxon>Fungi</taxon>
        <taxon>Dikarya</taxon>
        <taxon>Basidiomycota</taxon>
        <taxon>Agaricomycotina</taxon>
        <taxon>Agaricomycetes</taxon>
        <taxon>Polyporales</taxon>
        <taxon>Polyporaceae</taxon>
        <taxon>Trametes</taxon>
    </lineage>
</organism>
<dbReference type="EMBL" id="JAPEVG010001135">
    <property type="protein sequence ID" value="KAJ8453862.1"/>
    <property type="molecule type" value="Genomic_DNA"/>
</dbReference>
<protein>
    <recommendedName>
        <fullName evidence="4">RNA polymerase I-specific transcription initiation factor rrn11</fullName>
    </recommendedName>
</protein>
<gene>
    <name evidence="2" type="ORF">ONZ51_g13360</name>
</gene>
<feature type="region of interest" description="Disordered" evidence="1">
    <location>
        <begin position="206"/>
        <end position="235"/>
    </location>
</feature>
<dbReference type="GO" id="GO:0042790">
    <property type="term" value="P:nucleolar large rRNA transcription by RNA polymerase I"/>
    <property type="evidence" value="ECO:0007669"/>
    <property type="project" value="TreeGrafter"/>
</dbReference>
<evidence type="ECO:0000313" key="3">
    <source>
        <dbReference type="Proteomes" id="UP001215151"/>
    </source>
</evidence>